<dbReference type="Proteomes" id="UP001241747">
    <property type="component" value="Unassembled WGS sequence"/>
</dbReference>
<name>A0ABU0LH03_XANAG</name>
<proteinExistence type="predicted"/>
<keyword evidence="2" id="KW-1185">Reference proteome</keyword>
<organism evidence="1 2">
    <name type="scientific">Xanthobacter agilis</name>
    <dbReference type="NCBI Taxonomy" id="47492"/>
    <lineage>
        <taxon>Bacteria</taxon>
        <taxon>Pseudomonadati</taxon>
        <taxon>Pseudomonadota</taxon>
        <taxon>Alphaproteobacteria</taxon>
        <taxon>Hyphomicrobiales</taxon>
        <taxon>Xanthobacteraceae</taxon>
        <taxon>Xanthobacter</taxon>
    </lineage>
</organism>
<gene>
    <name evidence="1" type="ORF">QOZ94_003233</name>
</gene>
<evidence type="ECO:0000313" key="2">
    <source>
        <dbReference type="Proteomes" id="UP001241747"/>
    </source>
</evidence>
<protein>
    <recommendedName>
        <fullName evidence="3">Transposase</fullName>
    </recommendedName>
</protein>
<dbReference type="EMBL" id="JAUSVY010000007">
    <property type="protein sequence ID" value="MDQ0506424.1"/>
    <property type="molecule type" value="Genomic_DNA"/>
</dbReference>
<sequence length="45" mass="4795">MLALTSGQAADIKMLPVMLDAVPPAGELLADKALFGAGERRWRGR</sequence>
<comment type="caution">
    <text evidence="1">The sequence shown here is derived from an EMBL/GenBank/DDBJ whole genome shotgun (WGS) entry which is preliminary data.</text>
</comment>
<reference evidence="1 2" key="1">
    <citation type="submission" date="2023-07" db="EMBL/GenBank/DDBJ databases">
        <title>Genomic Encyclopedia of Type Strains, Phase IV (KMG-IV): sequencing the most valuable type-strain genomes for metagenomic binning, comparative biology and taxonomic classification.</title>
        <authorList>
            <person name="Goeker M."/>
        </authorList>
    </citation>
    <scope>NUCLEOTIDE SEQUENCE [LARGE SCALE GENOMIC DNA]</scope>
    <source>
        <strain evidence="1 2">DSM 3770</strain>
    </source>
</reference>
<accession>A0ABU0LH03</accession>
<evidence type="ECO:0008006" key="3">
    <source>
        <dbReference type="Google" id="ProtNLM"/>
    </source>
</evidence>
<evidence type="ECO:0000313" key="1">
    <source>
        <dbReference type="EMBL" id="MDQ0506424.1"/>
    </source>
</evidence>